<sequence length="64" mass="6845">MSYREVEVPSLGGFLLVAGSEEALAPCRAVQNTVLVDDLDGLHALPAEHGGKIVEIVEYVEHTV</sequence>
<dbReference type="HOGENOM" id="CLU_2866035_0_0_11"/>
<evidence type="ECO:0000313" key="1">
    <source>
        <dbReference type="EMBL" id="EST20171.1"/>
    </source>
</evidence>
<name>V6JM65_STRRC</name>
<accession>V6JM65</accession>
<comment type="caution">
    <text evidence="1">The sequence shown here is derived from an EMBL/GenBank/DDBJ whole genome shotgun (WGS) entry which is preliminary data.</text>
</comment>
<proteinExistence type="predicted"/>
<keyword evidence="2" id="KW-1185">Reference proteome</keyword>
<reference evidence="1 2" key="1">
    <citation type="journal article" date="2014" name="Genome Announc.">
        <title>Draft Genome Sequence of Streptomyces roseochromogenes subsp. oscitans DS 12.976, Producer of the Aminocoumarin Antibiotic Clorobiocin.</title>
        <authorList>
            <person name="Ruckert C."/>
            <person name="Kalinowski J."/>
            <person name="Heide L."/>
            <person name="Apel A.K."/>
        </authorList>
    </citation>
    <scope>NUCLEOTIDE SEQUENCE [LARGE SCALE GENOMIC DNA]</scope>
    <source>
        <strain evidence="1 2">DS 12.976</strain>
    </source>
</reference>
<dbReference type="PATRIC" id="fig|1352936.5.peg.8299"/>
<dbReference type="AlphaFoldDB" id="V6JM65"/>
<evidence type="ECO:0000313" key="2">
    <source>
        <dbReference type="Proteomes" id="UP000017984"/>
    </source>
</evidence>
<dbReference type="RefSeq" id="WP_023552848.1">
    <property type="nucleotide sequence ID" value="NZ_CM002285.1"/>
</dbReference>
<dbReference type="Proteomes" id="UP000017984">
    <property type="component" value="Chromosome"/>
</dbReference>
<protein>
    <submittedName>
        <fullName evidence="1">Uncharacterized protein</fullName>
    </submittedName>
</protein>
<dbReference type="Gene3D" id="3.10.180.10">
    <property type="entry name" value="2,3-Dihydroxybiphenyl 1,2-Dioxygenase, domain 1"/>
    <property type="match status" value="1"/>
</dbReference>
<organism evidence="1 2">
    <name type="scientific">Streptomyces roseochromogenus subsp. oscitans DS 12.976</name>
    <dbReference type="NCBI Taxonomy" id="1352936"/>
    <lineage>
        <taxon>Bacteria</taxon>
        <taxon>Bacillati</taxon>
        <taxon>Actinomycetota</taxon>
        <taxon>Actinomycetes</taxon>
        <taxon>Kitasatosporales</taxon>
        <taxon>Streptomycetaceae</taxon>
        <taxon>Streptomyces</taxon>
    </lineage>
</organism>
<dbReference type="EMBL" id="AWQX01000358">
    <property type="protein sequence ID" value="EST20171.1"/>
    <property type="molecule type" value="Genomic_DNA"/>
</dbReference>
<gene>
    <name evidence="1" type="ORF">M878_40090</name>
</gene>
<dbReference type="InterPro" id="IPR029068">
    <property type="entry name" value="Glyas_Bleomycin-R_OHBP_Dase"/>
</dbReference>